<accession>W4LA67</accession>
<dbReference type="HOGENOM" id="CLU_114103_0_0_7"/>
<organism evidence="1 2">
    <name type="scientific">Entotheonella factor</name>
    <dbReference type="NCBI Taxonomy" id="1429438"/>
    <lineage>
        <taxon>Bacteria</taxon>
        <taxon>Pseudomonadati</taxon>
        <taxon>Nitrospinota/Tectimicrobiota group</taxon>
        <taxon>Candidatus Tectimicrobiota</taxon>
        <taxon>Candidatus Entotheonellia</taxon>
        <taxon>Candidatus Entotheonellales</taxon>
        <taxon>Candidatus Entotheonellaceae</taxon>
        <taxon>Candidatus Entotheonella</taxon>
    </lineage>
</organism>
<evidence type="ECO:0000313" key="2">
    <source>
        <dbReference type="Proteomes" id="UP000019141"/>
    </source>
</evidence>
<name>W4LA67_ENTF1</name>
<dbReference type="Proteomes" id="UP000019141">
    <property type="component" value="Unassembled WGS sequence"/>
</dbReference>
<evidence type="ECO:0008006" key="3">
    <source>
        <dbReference type="Google" id="ProtNLM"/>
    </source>
</evidence>
<comment type="caution">
    <text evidence="1">The sequence shown here is derived from an EMBL/GenBank/DDBJ whole genome shotgun (WGS) entry which is preliminary data.</text>
</comment>
<dbReference type="AlphaFoldDB" id="W4LA67"/>
<dbReference type="EMBL" id="AZHW01001006">
    <property type="protein sequence ID" value="ETW94784.1"/>
    <property type="molecule type" value="Genomic_DNA"/>
</dbReference>
<dbReference type="InterPro" id="IPR025529">
    <property type="entry name" value="DUF4416"/>
</dbReference>
<keyword evidence="2" id="KW-1185">Reference proteome</keyword>
<gene>
    <name evidence="1" type="ORF">ETSY1_33390</name>
</gene>
<protein>
    <recommendedName>
        <fullName evidence="3">GTP-binding protein</fullName>
    </recommendedName>
</protein>
<sequence length="177" mass="20577">MGHVRPPMQVIYFCALLYAPSIPEADVGQALEARFGPIILRSQAVPFVQTNYYEREMGNDLTRIYLGFAPLRNMGDLAAIKHATNQLETQWLVDNRRLVNLDPGYLDHAKVVLVTTKDYSHRLYLGGGMYAEVTLQYRNKSYQPWEWTYPDYRQPVALNFFNQLREVYKQQLQQGLN</sequence>
<dbReference type="Pfam" id="PF14385">
    <property type="entry name" value="DUF4416"/>
    <property type="match status" value="1"/>
</dbReference>
<proteinExistence type="predicted"/>
<reference evidence="1 2" key="1">
    <citation type="journal article" date="2014" name="Nature">
        <title>An environmental bacterial taxon with a large and distinct metabolic repertoire.</title>
        <authorList>
            <person name="Wilson M.C."/>
            <person name="Mori T."/>
            <person name="Ruckert C."/>
            <person name="Uria A.R."/>
            <person name="Helf M.J."/>
            <person name="Takada K."/>
            <person name="Gernert C."/>
            <person name="Steffens U.A."/>
            <person name="Heycke N."/>
            <person name="Schmitt S."/>
            <person name="Rinke C."/>
            <person name="Helfrich E.J."/>
            <person name="Brachmann A.O."/>
            <person name="Gurgui C."/>
            <person name="Wakimoto T."/>
            <person name="Kracht M."/>
            <person name="Crusemann M."/>
            <person name="Hentschel U."/>
            <person name="Abe I."/>
            <person name="Matsunaga S."/>
            <person name="Kalinowski J."/>
            <person name="Takeyama H."/>
            <person name="Piel J."/>
        </authorList>
    </citation>
    <scope>NUCLEOTIDE SEQUENCE [LARGE SCALE GENOMIC DNA]</scope>
    <source>
        <strain evidence="2">TSY1</strain>
    </source>
</reference>
<evidence type="ECO:0000313" key="1">
    <source>
        <dbReference type="EMBL" id="ETW94784.1"/>
    </source>
</evidence>